<dbReference type="GO" id="GO:0005739">
    <property type="term" value="C:mitochondrion"/>
    <property type="evidence" value="ECO:0007669"/>
    <property type="project" value="TreeGrafter"/>
</dbReference>
<feature type="repeat" description="PPR" evidence="1">
    <location>
        <begin position="272"/>
        <end position="306"/>
    </location>
</feature>
<organism evidence="2 3">
    <name type="scientific">Dispira parvispora</name>
    <dbReference type="NCBI Taxonomy" id="1520584"/>
    <lineage>
        <taxon>Eukaryota</taxon>
        <taxon>Fungi</taxon>
        <taxon>Fungi incertae sedis</taxon>
        <taxon>Zoopagomycota</taxon>
        <taxon>Kickxellomycotina</taxon>
        <taxon>Dimargaritomycetes</taxon>
        <taxon>Dimargaritales</taxon>
        <taxon>Dimargaritaceae</taxon>
        <taxon>Dispira</taxon>
    </lineage>
</organism>
<dbReference type="AlphaFoldDB" id="A0A9W8AT90"/>
<evidence type="ECO:0000313" key="3">
    <source>
        <dbReference type="Proteomes" id="UP001150925"/>
    </source>
</evidence>
<dbReference type="OrthoDB" id="411857at2759"/>
<comment type="caution">
    <text evidence="2">The sequence shown here is derived from an EMBL/GenBank/DDBJ whole genome shotgun (WGS) entry which is preliminary data.</text>
</comment>
<proteinExistence type="predicted"/>
<dbReference type="Pfam" id="PF13041">
    <property type="entry name" value="PPR_2"/>
    <property type="match status" value="1"/>
</dbReference>
<feature type="repeat" description="PPR" evidence="1">
    <location>
        <begin position="865"/>
        <end position="900"/>
    </location>
</feature>
<dbReference type="Gene3D" id="1.25.40.10">
    <property type="entry name" value="Tetratricopeptide repeat domain"/>
    <property type="match status" value="4"/>
</dbReference>
<dbReference type="InterPro" id="IPR011990">
    <property type="entry name" value="TPR-like_helical_dom_sf"/>
</dbReference>
<gene>
    <name evidence="2" type="ORF">IWQ62_003997</name>
</gene>
<name>A0A9W8AT90_9FUNG</name>
<dbReference type="Proteomes" id="UP001150925">
    <property type="component" value="Unassembled WGS sequence"/>
</dbReference>
<reference evidence="2" key="1">
    <citation type="submission" date="2022-07" db="EMBL/GenBank/DDBJ databases">
        <title>Phylogenomic reconstructions and comparative analyses of Kickxellomycotina fungi.</title>
        <authorList>
            <person name="Reynolds N.K."/>
            <person name="Stajich J.E."/>
            <person name="Barry K."/>
            <person name="Grigoriev I.V."/>
            <person name="Crous P."/>
            <person name="Smith M.E."/>
        </authorList>
    </citation>
    <scope>NUCLEOTIDE SEQUENCE</scope>
    <source>
        <strain evidence="2">RSA 1196</strain>
    </source>
</reference>
<dbReference type="InterPro" id="IPR002885">
    <property type="entry name" value="PPR_rpt"/>
</dbReference>
<dbReference type="NCBIfam" id="TIGR00756">
    <property type="entry name" value="PPR"/>
    <property type="match status" value="1"/>
</dbReference>
<dbReference type="GO" id="GO:0140053">
    <property type="term" value="P:mitochondrial gene expression"/>
    <property type="evidence" value="ECO:0007669"/>
    <property type="project" value="TreeGrafter"/>
</dbReference>
<keyword evidence="3" id="KW-1185">Reference proteome</keyword>
<evidence type="ECO:0000256" key="1">
    <source>
        <dbReference type="PROSITE-ProRule" id="PRU00708"/>
    </source>
</evidence>
<dbReference type="GO" id="GO:0003729">
    <property type="term" value="F:mRNA binding"/>
    <property type="evidence" value="ECO:0007669"/>
    <property type="project" value="TreeGrafter"/>
</dbReference>
<dbReference type="PANTHER" id="PTHR47938:SF35">
    <property type="entry name" value="PENTATRICOPEPTIDE REPEAT-CONTAINING PROTEIN 4, MITOCHONDRIAL-RELATED"/>
    <property type="match status" value="1"/>
</dbReference>
<feature type="repeat" description="PPR" evidence="1">
    <location>
        <begin position="234"/>
        <end position="268"/>
    </location>
</feature>
<dbReference type="PANTHER" id="PTHR47938">
    <property type="entry name" value="RESPIRATORY COMPLEX I CHAPERONE (CIA84), PUTATIVE (AFU_ORTHOLOGUE AFUA_2G06020)-RELATED"/>
    <property type="match status" value="1"/>
</dbReference>
<accession>A0A9W8AT90</accession>
<protein>
    <submittedName>
        <fullName evidence="2">Uncharacterized protein</fullName>
    </submittedName>
</protein>
<dbReference type="PROSITE" id="PS51375">
    <property type="entry name" value="PPR"/>
    <property type="match status" value="3"/>
</dbReference>
<dbReference type="EMBL" id="JANBPY010001211">
    <property type="protein sequence ID" value="KAJ1961063.1"/>
    <property type="molecule type" value="Genomic_DNA"/>
</dbReference>
<evidence type="ECO:0000313" key="2">
    <source>
        <dbReference type="EMBL" id="KAJ1961063.1"/>
    </source>
</evidence>
<sequence>MRKNHVQPNATTYALVLNALCRLRQPNTLATEIINVYNDALSEGYRQNLFTHTAIIRVLCERDHEVHRKLRQLQHQEALGSEGSNVATRELSILRSEKNKEVAFQMYNYTKQQLLFIDAFTCDMLLRMAVERRCSEEALNLYEDMKQNFILCTPYTLGYVMAAQTQMKSLEDLQSTFDLYCKLCQQRKWAKAERRSVFFVLSQYLSGLVTLGQIKQARAVLDGVNDLLALPAVSPVLCNIILGGYVSLGQPDQARHLYQQMIQGEYRGVQPTAATYNQLVNGLLDHHKFDMAYEYFTEAQARGFTLRYRSYNLLLQTALELRKEDEIIVLLEAMVHWKIYPNHPSCSVLCRHLVSLVPTDTSASLPPFLPRLIKHAIRTYVGVSTTPESSKRMHDVNYFVQMIHNVAAKEWGLHALVYSAVIEQDATLNKQVAQVIVQGFYRTVPLQDQPLSYLNDTVLHHYFQLLLTCARYYHTEALKLFVDALLERISRSWKTVPQDLQNMAESYLQRANNELTAGSKWSEGSELVIPQLKTCHTPSPNPFTWGPDSIRLSQAIIDSDKLGDLNNMIRIFSEMESQRLIPTHDAIGIYLHRLTQKRANDQAIHVLRTSHSMAASITNATARSRFLVTVFSTAIVLYSKMGRVDQVQRYLSQAAEQDVFLTPTANAYALLALPLNSETTSLGFKLFRQMRNRGTKVSTFFMNTLLSAIIRTCHQLDELVPLYQYMVQTGIAVDSYTMWYVVEGCLKRGALNEALEYFESFRVTIRQNQPKPSDGANKLIPTASHQVSHGVQIYNSLLRFAVDQSKGRALALRIYHALLHDGVVPNWLTYLLLLKLNACLAPINLHQATQFFSILKGHFQPSPPPAEVYNILIKAWGVSVGNPNKALQWYDQLLQAKVEPTLGTYQALTNTLAHTTDPTAVDRITNILETLSHTITTSENHHASTERLAQVLD</sequence>